<organism evidence="6 7">
    <name type="scientific">Microthyrium microscopicum</name>
    <dbReference type="NCBI Taxonomy" id="703497"/>
    <lineage>
        <taxon>Eukaryota</taxon>
        <taxon>Fungi</taxon>
        <taxon>Dikarya</taxon>
        <taxon>Ascomycota</taxon>
        <taxon>Pezizomycotina</taxon>
        <taxon>Dothideomycetes</taxon>
        <taxon>Dothideomycetes incertae sedis</taxon>
        <taxon>Microthyriales</taxon>
        <taxon>Microthyriaceae</taxon>
        <taxon>Microthyrium</taxon>
    </lineage>
</organism>
<name>A0A6A6TZG9_9PEZI</name>
<feature type="domain" description="MYND-type" evidence="5">
    <location>
        <begin position="7"/>
        <end position="43"/>
    </location>
</feature>
<accession>A0A6A6TZG9</accession>
<dbReference type="InterPro" id="IPR002893">
    <property type="entry name" value="Znf_MYND"/>
</dbReference>
<dbReference type="PROSITE" id="PS50865">
    <property type="entry name" value="ZF_MYND_2"/>
    <property type="match status" value="1"/>
</dbReference>
<evidence type="ECO:0000313" key="7">
    <source>
        <dbReference type="Proteomes" id="UP000799302"/>
    </source>
</evidence>
<evidence type="ECO:0000259" key="5">
    <source>
        <dbReference type="PROSITE" id="PS50865"/>
    </source>
</evidence>
<proteinExistence type="predicted"/>
<gene>
    <name evidence="6" type="ORF">BT63DRAFT_429541</name>
</gene>
<protein>
    <recommendedName>
        <fullName evidence="5">MYND-type domain-containing protein</fullName>
    </recommendedName>
</protein>
<evidence type="ECO:0000256" key="4">
    <source>
        <dbReference type="PROSITE-ProRule" id="PRU00134"/>
    </source>
</evidence>
<keyword evidence="2 4" id="KW-0863">Zinc-finger</keyword>
<evidence type="ECO:0000256" key="3">
    <source>
        <dbReference type="ARBA" id="ARBA00022833"/>
    </source>
</evidence>
<evidence type="ECO:0000313" key="6">
    <source>
        <dbReference type="EMBL" id="KAF2664816.1"/>
    </source>
</evidence>
<reference evidence="6" key="1">
    <citation type="journal article" date="2020" name="Stud. Mycol.">
        <title>101 Dothideomycetes genomes: a test case for predicting lifestyles and emergence of pathogens.</title>
        <authorList>
            <person name="Haridas S."/>
            <person name="Albert R."/>
            <person name="Binder M."/>
            <person name="Bloem J."/>
            <person name="Labutti K."/>
            <person name="Salamov A."/>
            <person name="Andreopoulos B."/>
            <person name="Baker S."/>
            <person name="Barry K."/>
            <person name="Bills G."/>
            <person name="Bluhm B."/>
            <person name="Cannon C."/>
            <person name="Castanera R."/>
            <person name="Culley D."/>
            <person name="Daum C."/>
            <person name="Ezra D."/>
            <person name="Gonzalez J."/>
            <person name="Henrissat B."/>
            <person name="Kuo A."/>
            <person name="Liang C."/>
            <person name="Lipzen A."/>
            <person name="Lutzoni F."/>
            <person name="Magnuson J."/>
            <person name="Mondo S."/>
            <person name="Nolan M."/>
            <person name="Ohm R."/>
            <person name="Pangilinan J."/>
            <person name="Park H.-J."/>
            <person name="Ramirez L."/>
            <person name="Alfaro M."/>
            <person name="Sun H."/>
            <person name="Tritt A."/>
            <person name="Yoshinaga Y."/>
            <person name="Zwiers L.-H."/>
            <person name="Turgeon B."/>
            <person name="Goodwin S."/>
            <person name="Spatafora J."/>
            <person name="Crous P."/>
            <person name="Grigoriev I."/>
        </authorList>
    </citation>
    <scope>NUCLEOTIDE SEQUENCE</scope>
    <source>
        <strain evidence="6">CBS 115976</strain>
    </source>
</reference>
<dbReference type="PROSITE" id="PS01360">
    <property type="entry name" value="ZF_MYND_1"/>
    <property type="match status" value="1"/>
</dbReference>
<keyword evidence="7" id="KW-1185">Reference proteome</keyword>
<dbReference type="SUPFAM" id="SSF144232">
    <property type="entry name" value="HIT/MYND zinc finger-like"/>
    <property type="match status" value="1"/>
</dbReference>
<evidence type="ECO:0000256" key="1">
    <source>
        <dbReference type="ARBA" id="ARBA00022723"/>
    </source>
</evidence>
<dbReference type="Gene3D" id="6.10.140.2220">
    <property type="match status" value="1"/>
</dbReference>
<dbReference type="EMBL" id="MU004242">
    <property type="protein sequence ID" value="KAF2664816.1"/>
    <property type="molecule type" value="Genomic_DNA"/>
</dbReference>
<evidence type="ECO:0000256" key="2">
    <source>
        <dbReference type="ARBA" id="ARBA00022771"/>
    </source>
</evidence>
<dbReference type="Proteomes" id="UP000799302">
    <property type="component" value="Unassembled WGS sequence"/>
</dbReference>
<keyword evidence="3" id="KW-0862">Zinc</keyword>
<dbReference type="GO" id="GO:0008270">
    <property type="term" value="F:zinc ion binding"/>
    <property type="evidence" value="ECO:0007669"/>
    <property type="project" value="UniProtKB-KW"/>
</dbReference>
<keyword evidence="1" id="KW-0479">Metal-binding</keyword>
<dbReference type="OrthoDB" id="437457at2759"/>
<dbReference type="AlphaFoldDB" id="A0A6A6TZG9"/>
<sequence>MDASLLCTICGIANARRCVTCRSAIYCSVECQQADWRPHRLLCRKFKDLSTANFSTRPSSKHYLAILFPMSTQSPRLVWVDSKEDDIERGYFNPELDSILHIPGHPQYIGRNLLCVRGNSLRGRKTNRDTLNIWYLDHDPIPGLTTNQSIHGTIPTLIGDTWGDFIWKGPLVAVMKVGNEYDPRLLTDMTLTGYRDAIDYLGYYRDTYGSMIDGIGMEAFLAKKILAERATKVMGVRINCLGDQASGQPDMVPVLVPKTHPLFNLEGDDPFSIPDRLKRVWVAKAYGGKPKSDSGGSPNHARHDLENPLARLLLLRTSVKDGKWEGLSPWWHDPKIGSILVVAPRNRHVEVSEVRALCDFIREKVSPLMTEERALTPGGQQEVLAAISEENLAAFVNIKLL</sequence>
<dbReference type="Pfam" id="PF01753">
    <property type="entry name" value="zf-MYND"/>
    <property type="match status" value="1"/>
</dbReference>